<dbReference type="InterPro" id="IPR008969">
    <property type="entry name" value="CarboxyPept-like_regulatory"/>
</dbReference>
<gene>
    <name evidence="1" type="ORF">GCM10008906_30280</name>
</gene>
<accession>A0ABP3UY84</accession>
<evidence type="ECO:0008006" key="3">
    <source>
        <dbReference type="Google" id="ProtNLM"/>
    </source>
</evidence>
<evidence type="ECO:0000313" key="1">
    <source>
        <dbReference type="EMBL" id="GAA0744832.1"/>
    </source>
</evidence>
<proteinExistence type="predicted"/>
<dbReference type="SUPFAM" id="SSF49464">
    <property type="entry name" value="Carboxypeptidase regulatory domain-like"/>
    <property type="match status" value="2"/>
</dbReference>
<name>A0ABP3UY84_9CLOT</name>
<dbReference type="Gene3D" id="2.60.40.10">
    <property type="entry name" value="Immunoglobulins"/>
    <property type="match status" value="1"/>
</dbReference>
<dbReference type="InterPro" id="IPR013783">
    <property type="entry name" value="Ig-like_fold"/>
</dbReference>
<dbReference type="Proteomes" id="UP001501510">
    <property type="component" value="Unassembled WGS sequence"/>
</dbReference>
<comment type="caution">
    <text evidence="1">The sequence shown here is derived from an EMBL/GenBank/DDBJ whole genome shotgun (WGS) entry which is preliminary data.</text>
</comment>
<evidence type="ECO:0000313" key="2">
    <source>
        <dbReference type="Proteomes" id="UP001501510"/>
    </source>
</evidence>
<dbReference type="Pfam" id="PF13620">
    <property type="entry name" value="CarboxypepD_reg"/>
    <property type="match status" value="1"/>
</dbReference>
<protein>
    <recommendedName>
        <fullName evidence="3">Cna protein B-type domain protein</fullName>
    </recommendedName>
</protein>
<dbReference type="SUPFAM" id="SSF49478">
    <property type="entry name" value="Cna protein B-type domain"/>
    <property type="match status" value="1"/>
</dbReference>
<keyword evidence="2" id="KW-1185">Reference proteome</keyword>
<dbReference type="RefSeq" id="WP_343762844.1">
    <property type="nucleotide sequence ID" value="NZ_BAAACG010000013.1"/>
</dbReference>
<dbReference type="EMBL" id="BAAACG010000013">
    <property type="protein sequence ID" value="GAA0744832.1"/>
    <property type="molecule type" value="Genomic_DNA"/>
</dbReference>
<reference evidence="2" key="1">
    <citation type="journal article" date="2019" name="Int. J. Syst. Evol. Microbiol.">
        <title>The Global Catalogue of Microorganisms (GCM) 10K type strain sequencing project: providing services to taxonomists for standard genome sequencing and annotation.</title>
        <authorList>
            <consortium name="The Broad Institute Genomics Platform"/>
            <consortium name="The Broad Institute Genome Sequencing Center for Infectious Disease"/>
            <person name="Wu L."/>
            <person name="Ma J."/>
        </authorList>
    </citation>
    <scope>NUCLEOTIDE SEQUENCE [LARGE SCALE GENOMIC DNA]</scope>
    <source>
        <strain evidence="2">JCM 1407</strain>
    </source>
</reference>
<organism evidence="1 2">
    <name type="scientific">Clostridium oceanicum</name>
    <dbReference type="NCBI Taxonomy" id="1543"/>
    <lineage>
        <taxon>Bacteria</taxon>
        <taxon>Bacillati</taxon>
        <taxon>Bacillota</taxon>
        <taxon>Clostridia</taxon>
        <taxon>Eubacteriales</taxon>
        <taxon>Clostridiaceae</taxon>
        <taxon>Clostridium</taxon>
    </lineage>
</organism>
<sequence>MSNKDIICIKHKNQEVFKNISIEDKSNTFFKITGIVQKKCTNMPINDACIKITDKNLNPICHCFSNKKGKFSFCFRFPEYIRIIVSKKNFITYSTNIYNIDQLKNDIYIFLSREEKHLSSIYGKIKDQFNNPCLNIEITLENKDKGILHKTFSNENGDFLFDNIDPNYYKLIFCSHEYEKKELCLNIKESNYLYNLGNITLNRLCLKSTIHGIIKSSSTKIPIKNALVILMDSCTNKPIQTTRTNDDGIYLFYNVCLGSYYILSKE</sequence>